<sequence>MEKRSFSIESKGRTLSGYAAVFDSPTMIGNIQEVIRKGAFTRSLTSLDASKIKAIYEHDTSQLLGRIGSNTLRLWEDDKGLRFELDLPNTTLGNDVAELVKRGDLAGCSFGFIVRSENWTNTSRELLDVDLFEITLTSDPAYEATSVDIRAKRKSIKRLIAAQKYLECLT</sequence>
<dbReference type="InterPro" id="IPR054613">
    <property type="entry name" value="Peptidase_S78_dom"/>
</dbReference>
<feature type="domain" description="Prohead serine protease" evidence="4">
    <location>
        <begin position="9"/>
        <end position="153"/>
    </location>
</feature>
<dbReference type="GO" id="GO:0006508">
    <property type="term" value="P:proteolysis"/>
    <property type="evidence" value="ECO:0007669"/>
    <property type="project" value="UniProtKB-KW"/>
</dbReference>
<dbReference type="InterPro" id="IPR006433">
    <property type="entry name" value="Prohead_protease"/>
</dbReference>
<evidence type="ECO:0000259" key="4">
    <source>
        <dbReference type="Pfam" id="PF04586"/>
    </source>
</evidence>
<reference evidence="6" key="3">
    <citation type="submission" date="2024-01" db="EMBL/GenBank/DDBJ databases">
        <authorList>
            <person name="Macesic N."/>
        </authorList>
    </citation>
    <scope>NUCLEOTIDE SEQUENCE</scope>
    <source>
        <strain evidence="6">CPO519</strain>
    </source>
</reference>
<evidence type="ECO:0000313" key="5">
    <source>
        <dbReference type="EMBL" id="MDK4883612.1"/>
    </source>
</evidence>
<keyword evidence="1" id="KW-1188">Viral release from host cell</keyword>
<evidence type="ECO:0000313" key="7">
    <source>
        <dbReference type="Proteomes" id="UP001174156"/>
    </source>
</evidence>
<dbReference type="Proteomes" id="UP001174156">
    <property type="component" value="Unassembled WGS sequence"/>
</dbReference>
<evidence type="ECO:0000256" key="2">
    <source>
        <dbReference type="ARBA" id="ARBA00022670"/>
    </source>
</evidence>
<reference evidence="6 7" key="1">
    <citation type="journal article" date="2023" name="Nat. Commun.">
        <title>Genomic dissection of endemic carbapenem resistance reveals metallo-beta-lactamase dissemination through clonal, plasmid and integron transfer.</title>
        <authorList>
            <person name="Macesic N."/>
            <person name="Hawkey J."/>
            <person name="Vezina B."/>
            <person name="Wisniewski J.A."/>
            <person name="Cottingham H."/>
            <person name="Blakeway L.V."/>
            <person name="Harshegyi T."/>
            <person name="Pragastis K."/>
            <person name="Badoordeen G.Z."/>
            <person name="Dennison A."/>
            <person name="Spelman D.W."/>
            <person name="Jenney A.W.J."/>
            <person name="Peleg A.Y."/>
        </authorList>
    </citation>
    <scope>NUCLEOTIDE SEQUENCE [LARGE SCALE GENOMIC DNA]</scope>
    <source>
        <strain evidence="6 7">CPO519</strain>
    </source>
</reference>
<proteinExistence type="predicted"/>
<dbReference type="EMBL" id="JARTMM020000005">
    <property type="protein sequence ID" value="MEC5498941.1"/>
    <property type="molecule type" value="Genomic_DNA"/>
</dbReference>
<keyword evidence="3" id="KW-0378">Hydrolase</keyword>
<dbReference type="GO" id="GO:0008233">
    <property type="term" value="F:peptidase activity"/>
    <property type="evidence" value="ECO:0007669"/>
    <property type="project" value="UniProtKB-KW"/>
</dbReference>
<evidence type="ECO:0000313" key="6">
    <source>
        <dbReference type="EMBL" id="MEC5498941.1"/>
    </source>
</evidence>
<evidence type="ECO:0000256" key="1">
    <source>
        <dbReference type="ARBA" id="ARBA00022612"/>
    </source>
</evidence>
<keyword evidence="2 5" id="KW-0645">Protease</keyword>
<dbReference type="AlphaFoldDB" id="A0AA90HUB9"/>
<dbReference type="EMBL" id="JARTMM010000113">
    <property type="protein sequence ID" value="MDK4883612.1"/>
    <property type="molecule type" value="Genomic_DNA"/>
</dbReference>
<organism evidence="5">
    <name type="scientific">Acinetobacter baumannii</name>
    <dbReference type="NCBI Taxonomy" id="470"/>
    <lineage>
        <taxon>Bacteria</taxon>
        <taxon>Pseudomonadati</taxon>
        <taxon>Pseudomonadota</taxon>
        <taxon>Gammaproteobacteria</taxon>
        <taxon>Moraxellales</taxon>
        <taxon>Moraxellaceae</taxon>
        <taxon>Acinetobacter</taxon>
        <taxon>Acinetobacter calcoaceticus/baumannii complex</taxon>
    </lineage>
</organism>
<protein>
    <submittedName>
        <fullName evidence="5">HK97 family phage prohead protease</fullName>
    </submittedName>
</protein>
<comment type="caution">
    <text evidence="5">The sequence shown here is derived from an EMBL/GenBank/DDBJ whole genome shotgun (WGS) entry which is preliminary data.</text>
</comment>
<dbReference type="NCBIfam" id="TIGR01543">
    <property type="entry name" value="proheadase_HK97"/>
    <property type="match status" value="1"/>
</dbReference>
<gene>
    <name evidence="6" type="ORF">P9867_021675</name>
    <name evidence="5" type="ORF">P9867_18705</name>
</gene>
<reference evidence="5" key="2">
    <citation type="submission" date="2023-01" db="EMBL/GenBank/DDBJ databases">
        <title>Genomic dissection of endemic carbapenem resistance: metallo-beta-lactamase gene dissemination through clonal, plasmid and integron transfer pathways.</title>
        <authorList>
            <person name="Macesic N."/>
        </authorList>
    </citation>
    <scope>NUCLEOTIDE SEQUENCE</scope>
    <source>
        <strain evidence="5">CPO519</strain>
    </source>
</reference>
<name>A0AA90HUB9_ACIBA</name>
<dbReference type="Pfam" id="PF04586">
    <property type="entry name" value="Peptidase_S78"/>
    <property type="match status" value="1"/>
</dbReference>
<accession>A0AA90HUB9</accession>
<evidence type="ECO:0000256" key="3">
    <source>
        <dbReference type="ARBA" id="ARBA00022801"/>
    </source>
</evidence>